<keyword evidence="1" id="KW-1133">Transmembrane helix</keyword>
<reference evidence="3 4" key="1">
    <citation type="submission" date="2019-06" db="EMBL/GenBank/DDBJ databases">
        <title>Sequencing the genomes of 1000 actinobacteria strains.</title>
        <authorList>
            <person name="Klenk H.-P."/>
        </authorList>
    </citation>
    <scope>NUCLEOTIDE SEQUENCE [LARGE SCALE GENOMIC DNA]</scope>
    <source>
        <strain evidence="3 4">DSM 43866</strain>
    </source>
</reference>
<dbReference type="SUPFAM" id="SSF88713">
    <property type="entry name" value="Glycoside hydrolase/deacetylase"/>
    <property type="match status" value="1"/>
</dbReference>
<keyword evidence="1" id="KW-0812">Transmembrane</keyword>
<evidence type="ECO:0000313" key="3">
    <source>
        <dbReference type="EMBL" id="TWG14698.1"/>
    </source>
</evidence>
<dbReference type="GO" id="GO:0016810">
    <property type="term" value="F:hydrolase activity, acting on carbon-nitrogen (but not peptide) bonds"/>
    <property type="evidence" value="ECO:0007669"/>
    <property type="project" value="InterPro"/>
</dbReference>
<proteinExistence type="predicted"/>
<dbReference type="InterPro" id="IPR050248">
    <property type="entry name" value="Polysacc_deacetylase_ArnD"/>
</dbReference>
<gene>
    <name evidence="3" type="ORF">FHX34_1041004</name>
</gene>
<name>A0A561VSX4_ACTTI</name>
<dbReference type="GO" id="GO:0005975">
    <property type="term" value="P:carbohydrate metabolic process"/>
    <property type="evidence" value="ECO:0007669"/>
    <property type="project" value="InterPro"/>
</dbReference>
<comment type="caution">
    <text evidence="3">The sequence shown here is derived from an EMBL/GenBank/DDBJ whole genome shotgun (WGS) entry which is preliminary data.</text>
</comment>
<dbReference type="InterPro" id="IPR011330">
    <property type="entry name" value="Glyco_hydro/deAcase_b/a-brl"/>
</dbReference>
<evidence type="ECO:0000259" key="2">
    <source>
        <dbReference type="PROSITE" id="PS51677"/>
    </source>
</evidence>
<dbReference type="AlphaFoldDB" id="A0A561VSX4"/>
<accession>A0A561VSX4</accession>
<feature type="domain" description="NodB homology" evidence="2">
    <location>
        <begin position="57"/>
        <end position="239"/>
    </location>
</feature>
<organism evidence="3 4">
    <name type="scientific">Actinoplanes teichomyceticus</name>
    <dbReference type="NCBI Taxonomy" id="1867"/>
    <lineage>
        <taxon>Bacteria</taxon>
        <taxon>Bacillati</taxon>
        <taxon>Actinomycetota</taxon>
        <taxon>Actinomycetes</taxon>
        <taxon>Micromonosporales</taxon>
        <taxon>Micromonosporaceae</taxon>
        <taxon>Actinoplanes</taxon>
    </lineage>
</organism>
<dbReference type="Gene3D" id="3.20.20.370">
    <property type="entry name" value="Glycoside hydrolase/deacetylase"/>
    <property type="match status" value="1"/>
</dbReference>
<dbReference type="EMBL" id="VIWY01000004">
    <property type="protein sequence ID" value="TWG14698.1"/>
    <property type="molecule type" value="Genomic_DNA"/>
</dbReference>
<dbReference type="InterPro" id="IPR002509">
    <property type="entry name" value="NODB_dom"/>
</dbReference>
<dbReference type="PANTHER" id="PTHR10587:SF125">
    <property type="entry name" value="POLYSACCHARIDE DEACETYLASE YHEN-RELATED"/>
    <property type="match status" value="1"/>
</dbReference>
<dbReference type="PANTHER" id="PTHR10587">
    <property type="entry name" value="GLYCOSYL TRANSFERASE-RELATED"/>
    <property type="match status" value="1"/>
</dbReference>
<dbReference type="Pfam" id="PF01522">
    <property type="entry name" value="Polysacc_deac_1"/>
    <property type="match status" value="1"/>
</dbReference>
<sequence length="257" mass="27763">MAGLSDLEYRPTMARGTAVAVVAAGVAAGAAGFRALVKSRRWHLYGRALRRVPAGRRVAALTLDDGPYPEHCHEILDVLRRRRVRATFFLVGRDVEAHPELVAAIRADGHELANHSYSHRRMLFMRADTIATEIRRTDDALRRAGQTGPILFRPPNCAKLLGLPRHLHRTGRPMVTWDVEPETAPGPAADAGVIVARTLAGVRPGSLILLHPMDQANAATRAALPGIVDGLLEQGFDLVTVSELIAEAGRAQARGSA</sequence>
<keyword evidence="4" id="KW-1185">Reference proteome</keyword>
<evidence type="ECO:0000313" key="4">
    <source>
        <dbReference type="Proteomes" id="UP000320239"/>
    </source>
</evidence>
<protein>
    <submittedName>
        <fullName evidence="3">Peptidoglycan/xylan/chitin deacetylase (PgdA/CDA1 family)</fullName>
    </submittedName>
</protein>
<evidence type="ECO:0000256" key="1">
    <source>
        <dbReference type="SAM" id="Phobius"/>
    </source>
</evidence>
<dbReference type="PROSITE" id="PS51677">
    <property type="entry name" value="NODB"/>
    <property type="match status" value="1"/>
</dbReference>
<keyword evidence="1" id="KW-0472">Membrane</keyword>
<feature type="transmembrane region" description="Helical" evidence="1">
    <location>
        <begin position="12"/>
        <end position="37"/>
    </location>
</feature>
<dbReference type="Proteomes" id="UP000320239">
    <property type="component" value="Unassembled WGS sequence"/>
</dbReference>